<dbReference type="Pfam" id="PF02470">
    <property type="entry name" value="MlaD"/>
    <property type="match status" value="1"/>
</dbReference>
<dbReference type="GO" id="GO:0005576">
    <property type="term" value="C:extracellular region"/>
    <property type="evidence" value="ECO:0007669"/>
    <property type="project" value="TreeGrafter"/>
</dbReference>
<evidence type="ECO:0000259" key="3">
    <source>
        <dbReference type="Pfam" id="PF11887"/>
    </source>
</evidence>
<evidence type="ECO:0000313" key="5">
    <source>
        <dbReference type="Proteomes" id="UP000325003"/>
    </source>
</evidence>
<organism evidence="4 5">
    <name type="scientific">Nocardioides humilatus</name>
    <dbReference type="NCBI Taxonomy" id="2607660"/>
    <lineage>
        <taxon>Bacteria</taxon>
        <taxon>Bacillati</taxon>
        <taxon>Actinomycetota</taxon>
        <taxon>Actinomycetes</taxon>
        <taxon>Propionibacteriales</taxon>
        <taxon>Nocardioidaceae</taxon>
        <taxon>Nocardioides</taxon>
    </lineage>
</organism>
<comment type="caution">
    <text evidence="4">The sequence shown here is derived from an EMBL/GenBank/DDBJ whole genome shotgun (WGS) entry which is preliminary data.</text>
</comment>
<dbReference type="NCBIfam" id="TIGR00996">
    <property type="entry name" value="Mtu_fam_mce"/>
    <property type="match status" value="1"/>
</dbReference>
<keyword evidence="5" id="KW-1185">Reference proteome</keyword>
<dbReference type="PANTHER" id="PTHR33371:SF15">
    <property type="entry name" value="LIPOPROTEIN LPRN"/>
    <property type="match status" value="1"/>
</dbReference>
<feature type="domain" description="Mce/MlaD" evidence="2">
    <location>
        <begin position="29"/>
        <end position="104"/>
    </location>
</feature>
<dbReference type="PANTHER" id="PTHR33371">
    <property type="entry name" value="INTERMEMBRANE PHOSPHOLIPID TRANSPORT SYSTEM BINDING PROTEIN MLAD-RELATED"/>
    <property type="match status" value="1"/>
</dbReference>
<sequence>MSGTTACGLLENGAYDLPLPGGADVGDDPTSVTIHFESVEGLVPKSTVKLNNVAVGRVEKIDVDQDTWTAVVTCTVRSDLDLPADVEARVRRSSLLGEWYVELVRPEGSVTDGADIPATIPISKTGGSARVEEVLGALSLLLNNGGLPQLNSIMGELNAAMDGNEPELRALLDDLTELTGHLDAHRDDIVDALDGLGELSHTLRGNNRQIERALERIPEGLKVLADQRPQLVRMLRSLDRLSQVTVRVVNSSKEDMVADLQLLRPILTSLARAGRDLPQALQILATFPFTPAAADAVRGDYVNLDAKVDLDLGSVLSALLASEQPLELGGQVLPNPLSVLGDTPAGDTTPQGSGYQGAGGSGGGSGQQGDNPLADLLAGLLGGRS</sequence>
<dbReference type="InterPro" id="IPR052336">
    <property type="entry name" value="MlaD_Phospholipid_Transporter"/>
</dbReference>
<dbReference type="Proteomes" id="UP000325003">
    <property type="component" value="Unassembled WGS sequence"/>
</dbReference>
<protein>
    <submittedName>
        <fullName evidence="4">MCE family protein</fullName>
    </submittedName>
</protein>
<dbReference type="AlphaFoldDB" id="A0A5B1LN81"/>
<evidence type="ECO:0000259" key="2">
    <source>
        <dbReference type="Pfam" id="PF02470"/>
    </source>
</evidence>
<evidence type="ECO:0000313" key="4">
    <source>
        <dbReference type="EMBL" id="KAA1422013.1"/>
    </source>
</evidence>
<evidence type="ECO:0000256" key="1">
    <source>
        <dbReference type="SAM" id="MobiDB-lite"/>
    </source>
</evidence>
<gene>
    <name evidence="4" type="ORF">F0U44_01120</name>
</gene>
<reference evidence="4 5" key="1">
    <citation type="submission" date="2019-09" db="EMBL/GenBank/DDBJ databases">
        <title>Nocardioides panacisoli sp. nov., isolated from the soil of a ginseng field.</title>
        <authorList>
            <person name="Cho C."/>
        </authorList>
    </citation>
    <scope>NUCLEOTIDE SEQUENCE [LARGE SCALE GENOMIC DNA]</scope>
    <source>
        <strain evidence="4 5">BN130099</strain>
    </source>
</reference>
<feature type="compositionally biased region" description="Gly residues" evidence="1">
    <location>
        <begin position="354"/>
        <end position="367"/>
    </location>
</feature>
<reference evidence="4 5" key="2">
    <citation type="submission" date="2019-09" db="EMBL/GenBank/DDBJ databases">
        <authorList>
            <person name="Jin C."/>
        </authorList>
    </citation>
    <scope>NUCLEOTIDE SEQUENCE [LARGE SCALE GENOMIC DNA]</scope>
    <source>
        <strain evidence="4 5">BN130099</strain>
    </source>
</reference>
<dbReference type="InterPro" id="IPR003399">
    <property type="entry name" value="Mce/MlaD"/>
</dbReference>
<proteinExistence type="predicted"/>
<dbReference type="InterPro" id="IPR024516">
    <property type="entry name" value="Mce_C"/>
</dbReference>
<dbReference type="InterPro" id="IPR005693">
    <property type="entry name" value="Mce"/>
</dbReference>
<name>A0A5B1LN81_9ACTN</name>
<dbReference type="EMBL" id="VUJV01000001">
    <property type="protein sequence ID" value="KAA1422013.1"/>
    <property type="molecule type" value="Genomic_DNA"/>
</dbReference>
<accession>A0A5B1LN81</accession>
<feature type="region of interest" description="Disordered" evidence="1">
    <location>
        <begin position="337"/>
        <end position="385"/>
    </location>
</feature>
<feature type="domain" description="Mammalian cell entry C-terminal" evidence="3">
    <location>
        <begin position="118"/>
        <end position="296"/>
    </location>
</feature>
<dbReference type="Pfam" id="PF11887">
    <property type="entry name" value="Mce4_CUP1"/>
    <property type="match status" value="1"/>
</dbReference>